<name>A0A919R7K9_9ACTN</name>
<proteinExistence type="predicted"/>
<evidence type="ECO:0000313" key="3">
    <source>
        <dbReference type="Proteomes" id="UP000655287"/>
    </source>
</evidence>
<comment type="caution">
    <text evidence="2">The sequence shown here is derived from an EMBL/GenBank/DDBJ whole genome shotgun (WGS) entry which is preliminary data.</text>
</comment>
<organism evidence="2 3">
    <name type="scientific">Sphaerisporangium rufum</name>
    <dbReference type="NCBI Taxonomy" id="1381558"/>
    <lineage>
        <taxon>Bacteria</taxon>
        <taxon>Bacillati</taxon>
        <taxon>Actinomycetota</taxon>
        <taxon>Actinomycetes</taxon>
        <taxon>Streptosporangiales</taxon>
        <taxon>Streptosporangiaceae</taxon>
        <taxon>Sphaerisporangium</taxon>
    </lineage>
</organism>
<gene>
    <name evidence="2" type="ORF">Sru01_57000</name>
</gene>
<reference evidence="2" key="1">
    <citation type="submission" date="2021-01" db="EMBL/GenBank/DDBJ databases">
        <title>Whole genome shotgun sequence of Sphaerisporangium rufum NBRC 109079.</title>
        <authorList>
            <person name="Komaki H."/>
            <person name="Tamura T."/>
        </authorList>
    </citation>
    <scope>NUCLEOTIDE SEQUENCE</scope>
    <source>
        <strain evidence="2">NBRC 109079</strain>
    </source>
</reference>
<protein>
    <submittedName>
        <fullName evidence="2">Uncharacterized protein</fullName>
    </submittedName>
</protein>
<accession>A0A919R7K9</accession>
<dbReference type="AlphaFoldDB" id="A0A919R7K9"/>
<dbReference type="EMBL" id="BOOU01000078">
    <property type="protein sequence ID" value="GII80718.1"/>
    <property type="molecule type" value="Genomic_DNA"/>
</dbReference>
<evidence type="ECO:0000256" key="1">
    <source>
        <dbReference type="SAM" id="MobiDB-lite"/>
    </source>
</evidence>
<dbReference type="Proteomes" id="UP000655287">
    <property type="component" value="Unassembled WGS sequence"/>
</dbReference>
<feature type="region of interest" description="Disordered" evidence="1">
    <location>
        <begin position="1"/>
        <end position="61"/>
    </location>
</feature>
<feature type="compositionally biased region" description="Polar residues" evidence="1">
    <location>
        <begin position="1"/>
        <end position="17"/>
    </location>
</feature>
<evidence type="ECO:0000313" key="2">
    <source>
        <dbReference type="EMBL" id="GII80718.1"/>
    </source>
</evidence>
<feature type="compositionally biased region" description="Basic and acidic residues" evidence="1">
    <location>
        <begin position="18"/>
        <end position="50"/>
    </location>
</feature>
<sequence length="61" mass="6721">MASSLTINSAASSTGQPDRNEVTNRRASRTEAGELRKDRDMRQADMETLRRLGGYTSTCEA</sequence>
<keyword evidence="3" id="KW-1185">Reference proteome</keyword>